<evidence type="ECO:0008006" key="4">
    <source>
        <dbReference type="Google" id="ProtNLM"/>
    </source>
</evidence>
<dbReference type="NCBIfam" id="TIGR01570">
    <property type="entry name" value="A_thal_3588"/>
    <property type="match status" value="1"/>
</dbReference>
<dbReference type="Proteomes" id="UP001279734">
    <property type="component" value="Unassembled WGS sequence"/>
</dbReference>
<feature type="compositionally biased region" description="Polar residues" evidence="1">
    <location>
        <begin position="52"/>
        <end position="61"/>
    </location>
</feature>
<gene>
    <name evidence="2" type="ORF">Nepgr_007069</name>
</gene>
<sequence length="263" mass="29045">MAGSANSPAFLSSSRSTRRHFPWSTSKVTSEEEEEHYEIPTSSNYAAENHNTHSNGASSSAAVPPRRKLPPVVVVSRIRSAFAAFRRMRPPQGRRRLGHRFVGTLFGHRHGHVNFVLQTEEKSSPVFFVELATPITGVVKEMASGSMVRISLECDKHEGLKTAATLLEEPLWRTYCNGKRSGYAKKKEAGPKEMKVLKAVEPISMGAGLLPGFDGGGASPDGELMFMRAKFERVVGSRESEAFYMMNPDFNGTPELSIYLLRV</sequence>
<keyword evidence="3" id="KW-1185">Reference proteome</keyword>
<dbReference type="InterPro" id="IPR006460">
    <property type="entry name" value="MIZ1-like_pln"/>
</dbReference>
<dbReference type="EMBL" id="BSYO01000005">
    <property type="protein sequence ID" value="GMH05229.1"/>
    <property type="molecule type" value="Genomic_DNA"/>
</dbReference>
<dbReference type="PANTHER" id="PTHR31696">
    <property type="entry name" value="PROTEIN MIZU-KUSSEI 1"/>
    <property type="match status" value="1"/>
</dbReference>
<name>A0AAD3S6I1_NEPGR</name>
<dbReference type="GO" id="GO:0010274">
    <property type="term" value="P:hydrotropism"/>
    <property type="evidence" value="ECO:0007669"/>
    <property type="project" value="InterPro"/>
</dbReference>
<dbReference type="PANTHER" id="PTHR31696:SF23">
    <property type="entry name" value="PROTEIN MIZU-KUSSEI 1"/>
    <property type="match status" value="1"/>
</dbReference>
<evidence type="ECO:0000313" key="3">
    <source>
        <dbReference type="Proteomes" id="UP001279734"/>
    </source>
</evidence>
<comment type="caution">
    <text evidence="2">The sequence shown here is derived from an EMBL/GenBank/DDBJ whole genome shotgun (WGS) entry which is preliminary data.</text>
</comment>
<feature type="compositionally biased region" description="Polar residues" evidence="1">
    <location>
        <begin position="1"/>
        <end position="15"/>
    </location>
</feature>
<evidence type="ECO:0000313" key="2">
    <source>
        <dbReference type="EMBL" id="GMH05229.1"/>
    </source>
</evidence>
<feature type="region of interest" description="Disordered" evidence="1">
    <location>
        <begin position="1"/>
        <end position="66"/>
    </location>
</feature>
<reference evidence="2" key="1">
    <citation type="submission" date="2023-05" db="EMBL/GenBank/DDBJ databases">
        <title>Nepenthes gracilis genome sequencing.</title>
        <authorList>
            <person name="Fukushima K."/>
        </authorList>
    </citation>
    <scope>NUCLEOTIDE SEQUENCE</scope>
    <source>
        <strain evidence="2">SING2019-196</strain>
    </source>
</reference>
<dbReference type="Pfam" id="PF04759">
    <property type="entry name" value="DUF617"/>
    <property type="match status" value="1"/>
</dbReference>
<accession>A0AAD3S6I1</accession>
<organism evidence="2 3">
    <name type="scientific">Nepenthes gracilis</name>
    <name type="common">Slender pitcher plant</name>
    <dbReference type="NCBI Taxonomy" id="150966"/>
    <lineage>
        <taxon>Eukaryota</taxon>
        <taxon>Viridiplantae</taxon>
        <taxon>Streptophyta</taxon>
        <taxon>Embryophyta</taxon>
        <taxon>Tracheophyta</taxon>
        <taxon>Spermatophyta</taxon>
        <taxon>Magnoliopsida</taxon>
        <taxon>eudicotyledons</taxon>
        <taxon>Gunneridae</taxon>
        <taxon>Pentapetalae</taxon>
        <taxon>Caryophyllales</taxon>
        <taxon>Nepenthaceae</taxon>
        <taxon>Nepenthes</taxon>
    </lineage>
</organism>
<proteinExistence type="predicted"/>
<protein>
    <recommendedName>
        <fullName evidence="4">Protein MIZU-KUSSEI 1</fullName>
    </recommendedName>
</protein>
<evidence type="ECO:0000256" key="1">
    <source>
        <dbReference type="SAM" id="MobiDB-lite"/>
    </source>
</evidence>
<dbReference type="AlphaFoldDB" id="A0AAD3S6I1"/>